<gene>
    <name evidence="2" type="ORF">EHS25_001964</name>
</gene>
<dbReference type="OrthoDB" id="445826at2759"/>
<keyword evidence="1" id="KW-0175">Coiled coil</keyword>
<dbReference type="EMBL" id="RSCD01000012">
    <property type="protein sequence ID" value="RSH89978.1"/>
    <property type="molecule type" value="Genomic_DNA"/>
</dbReference>
<evidence type="ECO:0000313" key="3">
    <source>
        <dbReference type="Proteomes" id="UP000279259"/>
    </source>
</evidence>
<keyword evidence="3" id="KW-1185">Reference proteome</keyword>
<reference evidence="2 3" key="1">
    <citation type="submission" date="2018-11" db="EMBL/GenBank/DDBJ databases">
        <title>Genome sequence of Saitozyma podzolica DSM 27192.</title>
        <authorList>
            <person name="Aliyu H."/>
            <person name="Gorte O."/>
            <person name="Ochsenreither K."/>
        </authorList>
    </citation>
    <scope>NUCLEOTIDE SEQUENCE [LARGE SCALE GENOMIC DNA]</scope>
    <source>
        <strain evidence="2 3">DSM 27192</strain>
    </source>
</reference>
<accession>A0A427YFV7</accession>
<organism evidence="2 3">
    <name type="scientific">Saitozyma podzolica</name>
    <dbReference type="NCBI Taxonomy" id="1890683"/>
    <lineage>
        <taxon>Eukaryota</taxon>
        <taxon>Fungi</taxon>
        <taxon>Dikarya</taxon>
        <taxon>Basidiomycota</taxon>
        <taxon>Agaricomycotina</taxon>
        <taxon>Tremellomycetes</taxon>
        <taxon>Tremellales</taxon>
        <taxon>Trimorphomycetaceae</taxon>
        <taxon>Saitozyma</taxon>
    </lineage>
</organism>
<protein>
    <submittedName>
        <fullName evidence="2">Uncharacterized protein</fullName>
    </submittedName>
</protein>
<name>A0A427YFV7_9TREE</name>
<comment type="caution">
    <text evidence="2">The sequence shown here is derived from an EMBL/GenBank/DDBJ whole genome shotgun (WGS) entry which is preliminary data.</text>
</comment>
<dbReference type="Proteomes" id="UP000279259">
    <property type="component" value="Unassembled WGS sequence"/>
</dbReference>
<sequence>MKAENTARDALQDIKAIEAEIRKLKKEAIDWEFEKTARGKANLAKVQENMEALKRNLPLAQEQRAAALSRLPTEEETVNPYRLLLNRELISGGTPVNMPLPSSMTRPAITASLNDDATGKYAWQRNLLRSLQIATQQGVQRGDLVNFLNQAHHAARLTDQAVYAIKRDHTKGFDFLHASAFFDALDFYGINPAVKAFEEARTSSITLRVKSQDGIATRVVTTHGQTKQGDATSPIKYTLSMGMLTHWLEQDKVLPSNDIVRIGTVNGHIGQPHHEIDRRLMRLFAVEAVDDSILFASSWNALRKAVAAT</sequence>
<dbReference type="AlphaFoldDB" id="A0A427YFV7"/>
<feature type="coiled-coil region" evidence="1">
    <location>
        <begin position="7"/>
        <end position="70"/>
    </location>
</feature>
<evidence type="ECO:0000313" key="2">
    <source>
        <dbReference type="EMBL" id="RSH89978.1"/>
    </source>
</evidence>
<proteinExistence type="predicted"/>
<evidence type="ECO:0000256" key="1">
    <source>
        <dbReference type="SAM" id="Coils"/>
    </source>
</evidence>